<gene>
    <name evidence="7" type="ORF">ACFPOH_16840</name>
</gene>
<keyword evidence="3 5" id="KW-0460">Magnesium</keyword>
<dbReference type="PANTHER" id="PTHR48073:SF2">
    <property type="entry name" value="O-SUCCINYLBENZOATE SYNTHASE"/>
    <property type="match status" value="1"/>
</dbReference>
<dbReference type="Gene3D" id="3.20.20.120">
    <property type="entry name" value="Enolase-like C-terminal domain"/>
    <property type="match status" value="1"/>
</dbReference>
<protein>
    <recommendedName>
        <fullName evidence="5">Dipeptide epimerase</fullName>
        <ecNumber evidence="5">5.1.1.-</ecNumber>
    </recommendedName>
</protein>
<evidence type="ECO:0000256" key="5">
    <source>
        <dbReference type="RuleBase" id="RU366006"/>
    </source>
</evidence>
<sequence>MNIKKIEIFAVDFPLIKPFIVSYGTFPTMPSIIIKLTTDDGYIGWGESVPDEHVTGETFESTFHVLKHSLAPAMLNEDPCHFEKIHDKMDRIVKGVPSAKAAIDIACFDAVGKKLGVPVYQLIGGRFHKKFPITHVLSIDEPDKMAEEAEQKVQEGYRSFKMKVGTDVERDVERIKAVRKRVGEQIAIRVDVNQGWVNSSNTLKAMRSLESLGIDWLEQPVLADDIDAMVEVKSKSNIPLMIDEGLCNIFDMREIIAKRAADKINIKLMKCGGIYPAAKLATMAEMAGIDCQIGSMVESSIASAAGFHVAFSKKNIKSVELTGPLKFKTDIGDLKKSYKIPFIELGDKPGLGVEIDEEVLSRLTVYSCTVKS</sequence>
<evidence type="ECO:0000259" key="6">
    <source>
        <dbReference type="SMART" id="SM00922"/>
    </source>
</evidence>
<dbReference type="InterPro" id="IPR029017">
    <property type="entry name" value="Enolase-like_N"/>
</dbReference>
<dbReference type="EC" id="5.1.1.-" evidence="5"/>
<dbReference type="SUPFAM" id="SSF54826">
    <property type="entry name" value="Enolase N-terminal domain-like"/>
    <property type="match status" value="1"/>
</dbReference>
<dbReference type="RefSeq" id="WP_342580764.1">
    <property type="nucleotide sequence ID" value="NZ_JBHSNQ010000195.1"/>
</dbReference>
<dbReference type="Gene3D" id="3.30.390.10">
    <property type="entry name" value="Enolase-like, N-terminal domain"/>
    <property type="match status" value="1"/>
</dbReference>
<dbReference type="SFLD" id="SFLDS00001">
    <property type="entry name" value="Enolase"/>
    <property type="match status" value="1"/>
</dbReference>
<evidence type="ECO:0000313" key="7">
    <source>
        <dbReference type="EMBL" id="MFC5543380.1"/>
    </source>
</evidence>
<keyword evidence="4 5" id="KW-0413">Isomerase</keyword>
<feature type="domain" description="Mandelate racemase/muconate lactonizing enzyme C-terminal" evidence="6">
    <location>
        <begin position="142"/>
        <end position="239"/>
    </location>
</feature>
<dbReference type="PANTHER" id="PTHR48073">
    <property type="entry name" value="O-SUCCINYLBENZOATE SYNTHASE-RELATED"/>
    <property type="match status" value="1"/>
</dbReference>
<dbReference type="InterPro" id="IPR036849">
    <property type="entry name" value="Enolase-like_C_sf"/>
</dbReference>
<dbReference type="EMBL" id="JBHSNQ010000195">
    <property type="protein sequence ID" value="MFC5543380.1"/>
    <property type="molecule type" value="Genomic_DNA"/>
</dbReference>
<dbReference type="InterPro" id="IPR013342">
    <property type="entry name" value="Mandelate_racemase_C"/>
</dbReference>
<evidence type="ECO:0000256" key="4">
    <source>
        <dbReference type="ARBA" id="ARBA00023235"/>
    </source>
</evidence>
<dbReference type="InterPro" id="IPR034603">
    <property type="entry name" value="Dipeptide_epimerase"/>
</dbReference>
<proteinExistence type="inferred from homology"/>
<dbReference type="InterPro" id="IPR029065">
    <property type="entry name" value="Enolase_C-like"/>
</dbReference>
<dbReference type="CDD" id="cd03319">
    <property type="entry name" value="L-Ala-DL-Glu_epimerase"/>
    <property type="match status" value="1"/>
</dbReference>
<dbReference type="SUPFAM" id="SSF51604">
    <property type="entry name" value="Enolase C-terminal domain-like"/>
    <property type="match status" value="1"/>
</dbReference>
<evidence type="ECO:0000256" key="1">
    <source>
        <dbReference type="ARBA" id="ARBA00008031"/>
    </source>
</evidence>
<dbReference type="InterPro" id="IPR013341">
    <property type="entry name" value="Mandelate_racemase_N_dom"/>
</dbReference>
<dbReference type="SFLD" id="SFLDG00180">
    <property type="entry name" value="muconate_cycloisomerase"/>
    <property type="match status" value="1"/>
</dbReference>
<evidence type="ECO:0000256" key="3">
    <source>
        <dbReference type="ARBA" id="ARBA00022842"/>
    </source>
</evidence>
<comment type="similarity">
    <text evidence="1 5">Belongs to the mandelate racemase/muconate lactonizing enzyme family.</text>
</comment>
<reference evidence="8" key="1">
    <citation type="journal article" date="2019" name="Int. J. Syst. Evol. Microbiol.">
        <title>The Global Catalogue of Microorganisms (GCM) 10K type strain sequencing project: providing services to taxonomists for standard genome sequencing and annotation.</title>
        <authorList>
            <consortium name="The Broad Institute Genomics Platform"/>
            <consortium name="The Broad Institute Genome Sequencing Center for Infectious Disease"/>
            <person name="Wu L."/>
            <person name="Ma J."/>
        </authorList>
    </citation>
    <scope>NUCLEOTIDE SEQUENCE [LARGE SCALE GENOMIC DNA]</scope>
    <source>
        <strain evidence="8">CCUG 56331</strain>
    </source>
</reference>
<keyword evidence="8" id="KW-1185">Reference proteome</keyword>
<dbReference type="Pfam" id="PF02746">
    <property type="entry name" value="MR_MLE_N"/>
    <property type="match status" value="1"/>
</dbReference>
<dbReference type="SMART" id="SM00922">
    <property type="entry name" value="MR_MLE"/>
    <property type="match status" value="1"/>
</dbReference>
<comment type="caution">
    <text evidence="7">The sequence shown here is derived from an EMBL/GenBank/DDBJ whole genome shotgun (WGS) entry which is preliminary data.</text>
</comment>
<comment type="cofactor">
    <cofactor evidence="5">
        <name>Mg(2+)</name>
        <dbReference type="ChEBI" id="CHEBI:18420"/>
    </cofactor>
    <text evidence="5">Binds 1 Mg(2+) ion per subunit.</text>
</comment>
<evidence type="ECO:0000256" key="2">
    <source>
        <dbReference type="ARBA" id="ARBA00022723"/>
    </source>
</evidence>
<organism evidence="7 8">
    <name type="scientific">Ureibacillus suwonensis</name>
    <dbReference type="NCBI Taxonomy" id="313007"/>
    <lineage>
        <taxon>Bacteria</taxon>
        <taxon>Bacillati</taxon>
        <taxon>Bacillota</taxon>
        <taxon>Bacilli</taxon>
        <taxon>Bacillales</taxon>
        <taxon>Caryophanaceae</taxon>
        <taxon>Ureibacillus</taxon>
    </lineage>
</organism>
<name>A0ABW0RIE5_9BACL</name>
<dbReference type="SFLD" id="SFLDF00009">
    <property type="entry name" value="o-succinylbenzoate_synthase"/>
    <property type="match status" value="1"/>
</dbReference>
<dbReference type="Proteomes" id="UP001595978">
    <property type="component" value="Unassembled WGS sequence"/>
</dbReference>
<dbReference type="Pfam" id="PF13378">
    <property type="entry name" value="MR_MLE_C"/>
    <property type="match status" value="1"/>
</dbReference>
<accession>A0ABW0RIE5</accession>
<evidence type="ECO:0000313" key="8">
    <source>
        <dbReference type="Proteomes" id="UP001595978"/>
    </source>
</evidence>
<keyword evidence="2 5" id="KW-0479">Metal-binding</keyword>